<dbReference type="EMBL" id="CAAALY010258234">
    <property type="protein sequence ID" value="VEL38545.1"/>
    <property type="molecule type" value="Genomic_DNA"/>
</dbReference>
<sequence>MLTAVTKQNRLNVLPADSALIRPGCQDLDRVQQTPYCCAVLRAFQEDLAMRLNLVVQSVEPIYSNRAGTCPLLRLSLALICNMKSFDRTHVINAFSSTLVHYRHK</sequence>
<reference evidence="1" key="1">
    <citation type="submission" date="2018-11" db="EMBL/GenBank/DDBJ databases">
        <authorList>
            <consortium name="Pathogen Informatics"/>
        </authorList>
    </citation>
    <scope>NUCLEOTIDE SEQUENCE</scope>
</reference>
<name>A0A3S5FGJ4_9PLAT</name>
<protein>
    <submittedName>
        <fullName evidence="1">Uncharacterized protein</fullName>
    </submittedName>
</protein>
<comment type="caution">
    <text evidence="1">The sequence shown here is derived from an EMBL/GenBank/DDBJ whole genome shotgun (WGS) entry which is preliminary data.</text>
</comment>
<organism evidence="1 2">
    <name type="scientific">Protopolystoma xenopodis</name>
    <dbReference type="NCBI Taxonomy" id="117903"/>
    <lineage>
        <taxon>Eukaryota</taxon>
        <taxon>Metazoa</taxon>
        <taxon>Spiralia</taxon>
        <taxon>Lophotrochozoa</taxon>
        <taxon>Platyhelminthes</taxon>
        <taxon>Monogenea</taxon>
        <taxon>Polyopisthocotylea</taxon>
        <taxon>Polystomatidea</taxon>
        <taxon>Polystomatidae</taxon>
        <taxon>Protopolystoma</taxon>
    </lineage>
</organism>
<accession>A0A3S5FGJ4</accession>
<evidence type="ECO:0000313" key="1">
    <source>
        <dbReference type="EMBL" id="VEL38545.1"/>
    </source>
</evidence>
<evidence type="ECO:0000313" key="2">
    <source>
        <dbReference type="Proteomes" id="UP000784294"/>
    </source>
</evidence>
<proteinExistence type="predicted"/>
<gene>
    <name evidence="1" type="ORF">PXEA_LOCUS31985</name>
</gene>
<dbReference type="Proteomes" id="UP000784294">
    <property type="component" value="Unassembled WGS sequence"/>
</dbReference>
<dbReference type="AlphaFoldDB" id="A0A3S5FGJ4"/>
<keyword evidence="2" id="KW-1185">Reference proteome</keyword>